<gene>
    <name evidence="1" type="ORF">C5167_034772</name>
</gene>
<name>A0A4Y7KI67_PAPSO</name>
<keyword evidence="2" id="KW-1185">Reference proteome</keyword>
<accession>A0A4Y7KI67</accession>
<organism evidence="1 2">
    <name type="scientific">Papaver somniferum</name>
    <name type="common">Opium poppy</name>
    <dbReference type="NCBI Taxonomy" id="3469"/>
    <lineage>
        <taxon>Eukaryota</taxon>
        <taxon>Viridiplantae</taxon>
        <taxon>Streptophyta</taxon>
        <taxon>Embryophyta</taxon>
        <taxon>Tracheophyta</taxon>
        <taxon>Spermatophyta</taxon>
        <taxon>Magnoliopsida</taxon>
        <taxon>Ranunculales</taxon>
        <taxon>Papaveraceae</taxon>
        <taxon>Papaveroideae</taxon>
        <taxon>Papaver</taxon>
    </lineage>
</organism>
<dbReference type="AlphaFoldDB" id="A0A4Y7KI67"/>
<dbReference type="EMBL" id="CM010721">
    <property type="protein sequence ID" value="RZC71585.1"/>
    <property type="molecule type" value="Genomic_DNA"/>
</dbReference>
<proteinExistence type="predicted"/>
<evidence type="ECO:0000313" key="2">
    <source>
        <dbReference type="Proteomes" id="UP000316621"/>
    </source>
</evidence>
<protein>
    <submittedName>
        <fullName evidence="1">Uncharacterized protein</fullName>
    </submittedName>
</protein>
<evidence type="ECO:0000313" key="1">
    <source>
        <dbReference type="EMBL" id="RZC71585.1"/>
    </source>
</evidence>
<dbReference type="Proteomes" id="UP000316621">
    <property type="component" value="Chromosome 7"/>
</dbReference>
<reference evidence="1 2" key="1">
    <citation type="journal article" date="2018" name="Science">
        <title>The opium poppy genome and morphinan production.</title>
        <authorList>
            <person name="Guo L."/>
            <person name="Winzer T."/>
            <person name="Yang X."/>
            <person name="Li Y."/>
            <person name="Ning Z."/>
            <person name="He Z."/>
            <person name="Teodor R."/>
            <person name="Lu Y."/>
            <person name="Bowser T.A."/>
            <person name="Graham I.A."/>
            <person name="Ye K."/>
        </authorList>
    </citation>
    <scope>NUCLEOTIDE SEQUENCE [LARGE SCALE GENOMIC DNA]</scope>
    <source>
        <strain evidence="2">cv. HN1</strain>
        <tissue evidence="1">Leaves</tissue>
    </source>
</reference>
<dbReference type="Gramene" id="RZC71585">
    <property type="protein sequence ID" value="RZC71585"/>
    <property type="gene ID" value="C5167_034772"/>
</dbReference>
<sequence>MDEVSWPDHIVDFLLKNIKKQKGKHGSVPGCTTLLPVHEDFFDPVTQEELYLIDLLAPARKLQEEKQKNEEMTEELVYLECEKQEITYQRSGQAKTLMNNIIFLKNIIDTNRDTIHLKPADEEKLNDIAKQVKEWREKEENKKKARSESTQQ</sequence>